<name>A0A2P2P354_RHIMU</name>
<evidence type="ECO:0000313" key="1">
    <source>
        <dbReference type="EMBL" id="MBX49109.1"/>
    </source>
</evidence>
<protein>
    <submittedName>
        <fullName evidence="1">Uncharacterized protein</fullName>
    </submittedName>
</protein>
<accession>A0A2P2P354</accession>
<reference evidence="1" key="1">
    <citation type="submission" date="2018-02" db="EMBL/GenBank/DDBJ databases">
        <title>Rhizophora mucronata_Transcriptome.</title>
        <authorList>
            <person name="Meera S.P."/>
            <person name="Sreeshan A."/>
            <person name="Augustine A."/>
        </authorList>
    </citation>
    <scope>NUCLEOTIDE SEQUENCE</scope>
    <source>
        <tissue evidence="1">Leaf</tissue>
    </source>
</reference>
<dbReference type="EMBL" id="GGEC01068625">
    <property type="protein sequence ID" value="MBX49109.1"/>
    <property type="molecule type" value="Transcribed_RNA"/>
</dbReference>
<dbReference type="AlphaFoldDB" id="A0A2P2P354"/>
<sequence>MPQPGVQITLKHFYVLDWICQLDSEDD</sequence>
<organism evidence="1">
    <name type="scientific">Rhizophora mucronata</name>
    <name type="common">Asiatic mangrove</name>
    <dbReference type="NCBI Taxonomy" id="61149"/>
    <lineage>
        <taxon>Eukaryota</taxon>
        <taxon>Viridiplantae</taxon>
        <taxon>Streptophyta</taxon>
        <taxon>Embryophyta</taxon>
        <taxon>Tracheophyta</taxon>
        <taxon>Spermatophyta</taxon>
        <taxon>Magnoliopsida</taxon>
        <taxon>eudicotyledons</taxon>
        <taxon>Gunneridae</taxon>
        <taxon>Pentapetalae</taxon>
        <taxon>rosids</taxon>
        <taxon>fabids</taxon>
        <taxon>Malpighiales</taxon>
        <taxon>Rhizophoraceae</taxon>
        <taxon>Rhizophora</taxon>
    </lineage>
</organism>
<proteinExistence type="predicted"/>